<protein>
    <submittedName>
        <fullName evidence="2">Uncharacterized protein</fullName>
    </submittedName>
</protein>
<keyword evidence="3" id="KW-1185">Reference proteome</keyword>
<evidence type="ECO:0000313" key="2">
    <source>
        <dbReference type="EMBL" id="WMT08669.1"/>
    </source>
</evidence>
<feature type="transmembrane region" description="Helical" evidence="1">
    <location>
        <begin position="150"/>
        <end position="171"/>
    </location>
</feature>
<feature type="transmembrane region" description="Helical" evidence="1">
    <location>
        <begin position="102"/>
        <end position="124"/>
    </location>
</feature>
<dbReference type="EMBL" id="CP101873">
    <property type="protein sequence ID" value="WMT08669.1"/>
    <property type="molecule type" value="Genomic_DNA"/>
</dbReference>
<accession>A0AAF0PDU9</accession>
<proteinExistence type="predicted"/>
<feature type="transmembrane region" description="Helical" evidence="1">
    <location>
        <begin position="221"/>
        <end position="240"/>
    </location>
</feature>
<dbReference type="RefSeq" id="WP_049964394.1">
    <property type="nucleotide sequence ID" value="NZ_CP101873.1"/>
</dbReference>
<name>A0AAF0PDU9_9EURY</name>
<evidence type="ECO:0000313" key="3">
    <source>
        <dbReference type="Proteomes" id="UP001224926"/>
    </source>
</evidence>
<feature type="transmembrane region" description="Helical" evidence="1">
    <location>
        <begin position="191"/>
        <end position="209"/>
    </location>
</feature>
<feature type="transmembrane region" description="Helical" evidence="1">
    <location>
        <begin position="356"/>
        <end position="375"/>
    </location>
</feature>
<dbReference type="Proteomes" id="UP001224926">
    <property type="component" value="Chromosome"/>
</dbReference>
<gene>
    <name evidence="2" type="ORF">NP511_03310</name>
</gene>
<sequence>MAASGTAAATVTRWSRTFVAVGVGFFLAWQVAVAAGLPRAATVPLGVYGFVFHVVFGKAYTLVPSYFARELAVPLAPAIQLPFAVIGTIGTAVAGAGVGPPAVGTAGVVCWFVGVIVFVAAIGWTVRDNPTGRETGTGDTDAHRRRVDRLANAAVPVVVAYLLAGSALEVARALGLEPTIAPAAGPATTHLFAAGTAALLVFAIGFRLLPRLLVADVRPALAAVVLTGGGVGPVLLAVDFRGGPVFSLGAGLEAVALVGFAAAVTDLSRQSDRDRVGSRALLGAAGCAGAVALLGLGFAFASAGLLPTTAYTAHYRLAVGGFLALTIVGISYRFYPPAVASLSWIGDRTARASITALLGGLALEVAGLLGSVPALVGPGRWLSVLGAALYAAVCWTIFLERSSLTG</sequence>
<keyword evidence="1" id="KW-1133">Transmembrane helix</keyword>
<keyword evidence="1" id="KW-0812">Transmembrane</keyword>
<reference evidence="2 3" key="1">
    <citation type="submission" date="2022-07" db="EMBL/GenBank/DDBJ databases">
        <title>Two temperate virus in Haloterrigena jeotgali A29.</title>
        <authorList>
            <person name="Deng X."/>
        </authorList>
    </citation>
    <scope>NUCLEOTIDE SEQUENCE [LARGE SCALE GENOMIC DNA]</scope>
    <source>
        <strain evidence="2 3">A29</strain>
    </source>
</reference>
<organism evidence="2 3">
    <name type="scientific">Natrinema thermotolerans</name>
    <dbReference type="NCBI Taxonomy" id="121872"/>
    <lineage>
        <taxon>Archaea</taxon>
        <taxon>Methanobacteriati</taxon>
        <taxon>Methanobacteriota</taxon>
        <taxon>Stenosarchaea group</taxon>
        <taxon>Halobacteria</taxon>
        <taxon>Halobacteriales</taxon>
        <taxon>Natrialbaceae</taxon>
        <taxon>Natrinema</taxon>
    </lineage>
</organism>
<feature type="transmembrane region" description="Helical" evidence="1">
    <location>
        <begin position="280"/>
        <end position="301"/>
    </location>
</feature>
<feature type="transmembrane region" description="Helical" evidence="1">
    <location>
        <begin position="246"/>
        <end position="268"/>
    </location>
</feature>
<feature type="transmembrane region" description="Helical" evidence="1">
    <location>
        <begin position="75"/>
        <end position="96"/>
    </location>
</feature>
<feature type="transmembrane region" description="Helical" evidence="1">
    <location>
        <begin position="44"/>
        <end position="63"/>
    </location>
</feature>
<dbReference type="AlphaFoldDB" id="A0AAF0PDU9"/>
<dbReference type="GeneID" id="39860629"/>
<feature type="transmembrane region" description="Helical" evidence="1">
    <location>
        <begin position="381"/>
        <end position="399"/>
    </location>
</feature>
<feature type="transmembrane region" description="Helical" evidence="1">
    <location>
        <begin position="313"/>
        <end position="335"/>
    </location>
</feature>
<evidence type="ECO:0000256" key="1">
    <source>
        <dbReference type="SAM" id="Phobius"/>
    </source>
</evidence>
<dbReference type="GeneID" id="84212938"/>
<keyword evidence="1" id="KW-0472">Membrane</keyword>